<keyword evidence="1" id="KW-0732">Signal</keyword>
<feature type="signal peptide" evidence="1">
    <location>
        <begin position="1"/>
        <end position="20"/>
    </location>
</feature>
<feature type="chain" id="PRO_5042240009" evidence="1">
    <location>
        <begin position="21"/>
        <end position="378"/>
    </location>
</feature>
<proteinExistence type="predicted"/>
<gene>
    <name evidence="2" type="ORF">L3Y34_008195</name>
</gene>
<protein>
    <submittedName>
        <fullName evidence="2">Uncharacterized protein</fullName>
    </submittedName>
</protein>
<dbReference type="Proteomes" id="UP000827892">
    <property type="component" value="Chromosome V"/>
</dbReference>
<dbReference type="EMBL" id="CP090895">
    <property type="protein sequence ID" value="ULT89597.1"/>
    <property type="molecule type" value="Genomic_DNA"/>
</dbReference>
<reference evidence="2 3" key="1">
    <citation type="submission" date="2022-02" db="EMBL/GenBank/DDBJ databases">
        <title>Chromosome-level reference genomes for two strains of Caenorhabditis briggsae: an improved platform for comparative genomics.</title>
        <authorList>
            <person name="Stevens L."/>
            <person name="Andersen E.C."/>
        </authorList>
    </citation>
    <scope>NUCLEOTIDE SEQUENCE [LARGE SCALE GENOMIC DNA]</scope>
    <source>
        <strain evidence="2">QX1410_ONT</strain>
        <tissue evidence="2">Whole-organism</tissue>
    </source>
</reference>
<organism evidence="2 3">
    <name type="scientific">Caenorhabditis briggsae</name>
    <dbReference type="NCBI Taxonomy" id="6238"/>
    <lineage>
        <taxon>Eukaryota</taxon>
        <taxon>Metazoa</taxon>
        <taxon>Ecdysozoa</taxon>
        <taxon>Nematoda</taxon>
        <taxon>Chromadorea</taxon>
        <taxon>Rhabditida</taxon>
        <taxon>Rhabditina</taxon>
        <taxon>Rhabditomorpha</taxon>
        <taxon>Rhabditoidea</taxon>
        <taxon>Rhabditidae</taxon>
        <taxon>Peloderinae</taxon>
        <taxon>Caenorhabditis</taxon>
    </lineage>
</organism>
<sequence>MCSLNLITLLVVFFTSCATSEQLNEARKSCKVKKIVIPSGTPVLSKFIYLNYHDSFRSNVVQEECENLAESDSFRTKRSASVVWRAFAETAKKVGKPALKYSLRAASVGKKVGKYGSKAIGAGVKFASSDFASGILGAVVKLNRKYEMDSSEELVERRDREQPKRKEIQIFRRNLINLLDNNEIQGYILQDEQVQTIISKMVDGSKLRASDVECIKDDFTDTYRIRFRVEVDQNTWVKARRCADIGKVVHSPEGVKSYEYHELPDEFLIERNNIPYAVNSSLCSSNHPTVCPETALKMEACAAEFVQKCKKSKQPVDASSNVSRILPSGVVYYGNSNVLTLRRHNRTMKFRVYPHELEYFRISEGDEIWIGNDLHFYV</sequence>
<name>A0AAE9A8I6_CAEBR</name>
<evidence type="ECO:0000313" key="3">
    <source>
        <dbReference type="Proteomes" id="UP000827892"/>
    </source>
</evidence>
<evidence type="ECO:0000313" key="2">
    <source>
        <dbReference type="EMBL" id="ULT89597.1"/>
    </source>
</evidence>
<dbReference type="AlphaFoldDB" id="A0AAE9A8I6"/>
<evidence type="ECO:0000256" key="1">
    <source>
        <dbReference type="SAM" id="SignalP"/>
    </source>
</evidence>
<accession>A0AAE9A8I6</accession>